<gene>
    <name evidence="1" type="ORF">J2S03_002954</name>
</gene>
<dbReference type="RefSeq" id="WP_274455569.1">
    <property type="nucleotide sequence ID" value="NZ_CP067097.1"/>
</dbReference>
<sequence length="149" mass="16832">MDLRKSIYGKRARAWLLNNAITSLGSDEVLEVHGRPDMLNQPLNEIHPGLSLVTFMDQPNRLVLQIIKPGIHVEQGAENRACFYIDGRCISGVQLARQVMHLLHRMHCFSPRVLQLVIWASNLPESLFGCLDREGQAFCVGAMPAGEWW</sequence>
<dbReference type="Proteomes" id="UP001232973">
    <property type="component" value="Unassembled WGS sequence"/>
</dbReference>
<comment type="caution">
    <text evidence="1">The sequence shown here is derived from an EMBL/GenBank/DDBJ whole genome shotgun (WGS) entry which is preliminary data.</text>
</comment>
<keyword evidence="2" id="KW-1185">Reference proteome</keyword>
<dbReference type="EMBL" id="JAUSTP010000030">
    <property type="protein sequence ID" value="MDQ0191086.1"/>
    <property type="molecule type" value="Genomic_DNA"/>
</dbReference>
<reference evidence="1 2" key="1">
    <citation type="submission" date="2023-07" db="EMBL/GenBank/DDBJ databases">
        <title>Genomic Encyclopedia of Type Strains, Phase IV (KMG-IV): sequencing the most valuable type-strain genomes for metagenomic binning, comparative biology and taxonomic classification.</title>
        <authorList>
            <person name="Goeker M."/>
        </authorList>
    </citation>
    <scope>NUCLEOTIDE SEQUENCE [LARGE SCALE GENOMIC DNA]</scope>
    <source>
        <strain evidence="1 2">DSM 4006</strain>
    </source>
</reference>
<protein>
    <submittedName>
        <fullName evidence="1">Uncharacterized protein</fullName>
    </submittedName>
</protein>
<organism evidence="1 2">
    <name type="scientific">Alicyclobacillus cycloheptanicus</name>
    <dbReference type="NCBI Taxonomy" id="1457"/>
    <lineage>
        <taxon>Bacteria</taxon>
        <taxon>Bacillati</taxon>
        <taxon>Bacillota</taxon>
        <taxon>Bacilli</taxon>
        <taxon>Bacillales</taxon>
        <taxon>Alicyclobacillaceae</taxon>
        <taxon>Alicyclobacillus</taxon>
    </lineage>
</organism>
<accession>A0ABT9XN06</accession>
<evidence type="ECO:0000313" key="2">
    <source>
        <dbReference type="Proteomes" id="UP001232973"/>
    </source>
</evidence>
<evidence type="ECO:0000313" key="1">
    <source>
        <dbReference type="EMBL" id="MDQ0191086.1"/>
    </source>
</evidence>
<proteinExistence type="predicted"/>
<name>A0ABT9XN06_9BACL</name>